<keyword evidence="4" id="KW-0256">Endoplasmic reticulum</keyword>
<protein>
    <recommendedName>
        <fullName evidence="9">Ribophorin II C-terminal domain-containing protein</fullName>
    </recommendedName>
</protein>
<evidence type="ECO:0000313" key="10">
    <source>
        <dbReference type="EMBL" id="QLQ78052.1"/>
    </source>
</evidence>
<dbReference type="PANTHER" id="PTHR12640">
    <property type="entry name" value="RIBOPHORIN II"/>
    <property type="match status" value="1"/>
</dbReference>
<reference evidence="10 11" key="1">
    <citation type="submission" date="2020-06" db="EMBL/GenBank/DDBJ databases">
        <title>The yeast mating-type switching endonuclease HO is a domesticated member of an unorthodox homing genetic element family.</title>
        <authorList>
            <person name="Coughlan A.Y."/>
            <person name="Lombardi L."/>
            <person name="Braun-Galleani S."/>
            <person name="Martos A.R."/>
            <person name="Galeote V."/>
            <person name="Bigey F."/>
            <person name="Dequin S."/>
            <person name="Byrne K.P."/>
            <person name="Wolfe K.H."/>
        </authorList>
    </citation>
    <scope>NUCLEOTIDE SEQUENCE [LARGE SCALE GENOMIC DNA]</scope>
    <source>
        <strain evidence="10 11">CBS2947</strain>
    </source>
</reference>
<feature type="transmembrane region" description="Helical" evidence="7">
    <location>
        <begin position="255"/>
        <end position="273"/>
    </location>
</feature>
<name>A0A7H9HNZ2_9SACH</name>
<sequence>MRLANVLGVMSTLVCNCMALSARDAHLTFPNSNKRGIMIGKVDSNTGEMEKPVVIDNSSSEIDFSFAVTSRDRPSQVSLLLGFPERDLEVVMEPKVTENAELVTYRFKIDQSTVPSALLYFAQTEEQPLTASVILAELENHKNNVLASLFKIQVDLGDAVEYTKPARFEAKPEIIHEFNPEPKTAPWKLVQIFILLIAVVTFGLVIAWMSCGALNFNAVPTNFKVVYLLFFILSIIGFEYIFVRYYAGTSIFDTLFAALYLSIPSLWLGTKFLRNFGETI</sequence>
<evidence type="ECO:0000256" key="5">
    <source>
        <dbReference type="ARBA" id="ARBA00022989"/>
    </source>
</evidence>
<proteinExistence type="predicted"/>
<evidence type="ECO:0000256" key="2">
    <source>
        <dbReference type="ARBA" id="ARBA00022692"/>
    </source>
</evidence>
<organism evidence="10 11">
    <name type="scientific">Torulaspora globosa</name>
    <dbReference type="NCBI Taxonomy" id="48254"/>
    <lineage>
        <taxon>Eukaryota</taxon>
        <taxon>Fungi</taxon>
        <taxon>Dikarya</taxon>
        <taxon>Ascomycota</taxon>
        <taxon>Saccharomycotina</taxon>
        <taxon>Saccharomycetes</taxon>
        <taxon>Saccharomycetales</taxon>
        <taxon>Saccharomycetaceae</taxon>
        <taxon>Torulaspora</taxon>
    </lineage>
</organism>
<feature type="domain" description="Ribophorin II C-terminal" evidence="9">
    <location>
        <begin position="178"/>
        <end position="276"/>
    </location>
</feature>
<dbReference type="Pfam" id="PF25147">
    <property type="entry name" value="Ribophorin_II_C"/>
    <property type="match status" value="1"/>
</dbReference>
<evidence type="ECO:0000256" key="3">
    <source>
        <dbReference type="ARBA" id="ARBA00022729"/>
    </source>
</evidence>
<evidence type="ECO:0000259" key="9">
    <source>
        <dbReference type="Pfam" id="PF25147"/>
    </source>
</evidence>
<dbReference type="AlphaFoldDB" id="A0A7H9HNZ2"/>
<evidence type="ECO:0000256" key="1">
    <source>
        <dbReference type="ARBA" id="ARBA00004477"/>
    </source>
</evidence>
<evidence type="ECO:0000256" key="7">
    <source>
        <dbReference type="SAM" id="Phobius"/>
    </source>
</evidence>
<dbReference type="InterPro" id="IPR008814">
    <property type="entry name" value="Swp1"/>
</dbReference>
<dbReference type="GO" id="GO:0008250">
    <property type="term" value="C:oligosaccharyltransferase complex"/>
    <property type="evidence" value="ECO:0007669"/>
    <property type="project" value="InterPro"/>
</dbReference>
<dbReference type="Proteomes" id="UP000510647">
    <property type="component" value="Chromosome 1"/>
</dbReference>
<evidence type="ECO:0000256" key="8">
    <source>
        <dbReference type="SAM" id="SignalP"/>
    </source>
</evidence>
<gene>
    <name evidence="10" type="ORF">HG537_0A02990</name>
</gene>
<feature type="transmembrane region" description="Helical" evidence="7">
    <location>
        <begin position="189"/>
        <end position="213"/>
    </location>
</feature>
<dbReference type="InterPro" id="IPR056790">
    <property type="entry name" value="Ribophorin_II_C"/>
</dbReference>
<keyword evidence="6 7" id="KW-0472">Membrane</keyword>
<keyword evidence="5 7" id="KW-1133">Transmembrane helix</keyword>
<dbReference type="PANTHER" id="PTHR12640:SF0">
    <property type="entry name" value="DOLICHYL-DIPHOSPHOOLIGOSACCHARIDE--PROTEIN GLYCOSYLTRANSFERASE SUBUNIT 2"/>
    <property type="match status" value="1"/>
</dbReference>
<dbReference type="UniPathway" id="UPA00378"/>
<dbReference type="EMBL" id="CP059267">
    <property type="protein sequence ID" value="QLQ78052.1"/>
    <property type="molecule type" value="Genomic_DNA"/>
</dbReference>
<accession>A0A7H9HNZ2</accession>
<feature type="transmembrane region" description="Helical" evidence="7">
    <location>
        <begin position="225"/>
        <end position="243"/>
    </location>
</feature>
<comment type="subcellular location">
    <subcellularLocation>
        <location evidence="1">Endoplasmic reticulum membrane</location>
        <topology evidence="1">Multi-pass membrane protein</topology>
    </subcellularLocation>
</comment>
<keyword evidence="11" id="KW-1185">Reference proteome</keyword>
<feature type="chain" id="PRO_5044216537" description="Ribophorin II C-terminal domain-containing protein" evidence="8">
    <location>
        <begin position="20"/>
        <end position="280"/>
    </location>
</feature>
<evidence type="ECO:0000313" key="11">
    <source>
        <dbReference type="Proteomes" id="UP000510647"/>
    </source>
</evidence>
<keyword evidence="3 8" id="KW-0732">Signal</keyword>
<dbReference type="GO" id="GO:0006487">
    <property type="term" value="P:protein N-linked glycosylation"/>
    <property type="evidence" value="ECO:0007669"/>
    <property type="project" value="TreeGrafter"/>
</dbReference>
<keyword evidence="2 7" id="KW-0812">Transmembrane</keyword>
<evidence type="ECO:0000256" key="6">
    <source>
        <dbReference type="ARBA" id="ARBA00023136"/>
    </source>
</evidence>
<evidence type="ECO:0000256" key="4">
    <source>
        <dbReference type="ARBA" id="ARBA00022824"/>
    </source>
</evidence>
<dbReference type="OrthoDB" id="432292at2759"/>
<feature type="signal peptide" evidence="8">
    <location>
        <begin position="1"/>
        <end position="19"/>
    </location>
</feature>